<organism evidence="1 2">
    <name type="scientific">Arthrobacter gyeryongensis</name>
    <dbReference type="NCBI Taxonomy" id="1650592"/>
    <lineage>
        <taxon>Bacteria</taxon>
        <taxon>Bacillati</taxon>
        <taxon>Actinomycetota</taxon>
        <taxon>Actinomycetes</taxon>
        <taxon>Micrococcales</taxon>
        <taxon>Micrococcaceae</taxon>
        <taxon>Arthrobacter</taxon>
    </lineage>
</organism>
<evidence type="ECO:0000313" key="1">
    <source>
        <dbReference type="EMBL" id="GAA5197972.1"/>
    </source>
</evidence>
<sequence length="144" mass="14892">MQLHLKGCLKSGSPYEREALRMAIRCILGIAAAAAALAVLGGCAMPATPQSNVPASPTTSAASGVPFALFTHCGIYEAQVQGSFFVADEPLDDGNGNPPAGWGNPYQPGIMTVGGQRAVFHDDSGHTVTFHERAGATSFLRTCS</sequence>
<name>A0ABP9SKA2_9MICC</name>
<dbReference type="Proteomes" id="UP001500200">
    <property type="component" value="Unassembled WGS sequence"/>
</dbReference>
<protein>
    <submittedName>
        <fullName evidence="1">Uncharacterized protein</fullName>
    </submittedName>
</protein>
<gene>
    <name evidence="1" type="ORF">GCM10023346_34030</name>
</gene>
<evidence type="ECO:0000313" key="2">
    <source>
        <dbReference type="Proteomes" id="UP001500200"/>
    </source>
</evidence>
<proteinExistence type="predicted"/>
<reference evidence="2" key="1">
    <citation type="journal article" date="2019" name="Int. J. Syst. Evol. Microbiol.">
        <title>The Global Catalogue of Microorganisms (GCM) 10K type strain sequencing project: providing services to taxonomists for standard genome sequencing and annotation.</title>
        <authorList>
            <consortium name="The Broad Institute Genomics Platform"/>
            <consortium name="The Broad Institute Genome Sequencing Center for Infectious Disease"/>
            <person name="Wu L."/>
            <person name="Ma J."/>
        </authorList>
    </citation>
    <scope>NUCLEOTIDE SEQUENCE [LARGE SCALE GENOMIC DNA]</scope>
    <source>
        <strain evidence="2">JCM 18514</strain>
    </source>
</reference>
<comment type="caution">
    <text evidence="1">The sequence shown here is derived from an EMBL/GenBank/DDBJ whole genome shotgun (WGS) entry which is preliminary data.</text>
</comment>
<dbReference type="EMBL" id="BAABKK010000024">
    <property type="protein sequence ID" value="GAA5197972.1"/>
    <property type="molecule type" value="Genomic_DNA"/>
</dbReference>
<accession>A0ABP9SKA2</accession>
<keyword evidence="2" id="KW-1185">Reference proteome</keyword>